<sequence>MELDSDVKPRPATEADLRVTIKQANLKATATTSSSKPRKDKIVCRHWIQGKCRYADDKCKFLHSWTIGDDVSLMSTLQGHKKSVTGIVLPPGSDKLYTGSTDGTVRVWDCVSGKCVRVINLGGEVGCVINEGHWVFVGVPNAVKALNTQKPSCEMTTLGLRGPARVGQVYAMVVGNDILFAGTHSGSILSWRFNPVTNSFEPAAASLKGHTLGVASLAVGGGATSTKRHTLLYSGSFDGSIRVWSLESLQCVQTLAEHTSVVTSLICSDRCLFSCALDQTLKIWAPAAATDQSENKDMLEVKYTHSEEYGLLALSGMHDSEGKPVLWCSCNDNILRLYDLPSFCERGRVFAKQEIRVIQAAGPHGLVFTGDGTGAVRVWKWGPA</sequence>
<evidence type="ECO:0000256" key="5">
    <source>
        <dbReference type="ARBA" id="ARBA00022833"/>
    </source>
</evidence>
<dbReference type="Gene3D" id="2.130.10.10">
    <property type="entry name" value="YVTN repeat-like/Quinoprotein amine dehydrogenase"/>
    <property type="match status" value="2"/>
</dbReference>
<dbReference type="PROSITE" id="PS50082">
    <property type="entry name" value="WD_REPEATS_2"/>
    <property type="match status" value="2"/>
</dbReference>
<accession>A0AAW1WSR4</accession>
<dbReference type="InterPro" id="IPR020472">
    <property type="entry name" value="WD40_PAC1"/>
</dbReference>
<dbReference type="EMBL" id="JBEDUW010000005">
    <property type="protein sequence ID" value="KAK9927849.1"/>
    <property type="molecule type" value="Genomic_DNA"/>
</dbReference>
<feature type="repeat" description="WD" evidence="6">
    <location>
        <begin position="207"/>
        <end position="254"/>
    </location>
</feature>
<organism evidence="9 10">
    <name type="scientific">Rubus argutus</name>
    <name type="common">Southern blackberry</name>
    <dbReference type="NCBI Taxonomy" id="59490"/>
    <lineage>
        <taxon>Eukaryota</taxon>
        <taxon>Viridiplantae</taxon>
        <taxon>Streptophyta</taxon>
        <taxon>Embryophyta</taxon>
        <taxon>Tracheophyta</taxon>
        <taxon>Spermatophyta</taxon>
        <taxon>Magnoliopsida</taxon>
        <taxon>eudicotyledons</taxon>
        <taxon>Gunneridae</taxon>
        <taxon>Pentapetalae</taxon>
        <taxon>rosids</taxon>
        <taxon>fabids</taxon>
        <taxon>Rosales</taxon>
        <taxon>Rosaceae</taxon>
        <taxon>Rosoideae</taxon>
        <taxon>Rosoideae incertae sedis</taxon>
        <taxon>Rubus</taxon>
    </lineage>
</organism>
<dbReference type="InterPro" id="IPR000571">
    <property type="entry name" value="Znf_CCCH"/>
</dbReference>
<keyword evidence="4 7" id="KW-0863">Zinc-finger</keyword>
<dbReference type="Pfam" id="PF18044">
    <property type="entry name" value="zf-CCCH_4"/>
    <property type="match status" value="1"/>
</dbReference>
<dbReference type="SMART" id="SM00320">
    <property type="entry name" value="WD40"/>
    <property type="match status" value="5"/>
</dbReference>
<protein>
    <recommendedName>
        <fullName evidence="8">C3H1-type domain-containing protein</fullName>
    </recommendedName>
</protein>
<dbReference type="PROSITE" id="PS50294">
    <property type="entry name" value="WD_REPEATS_REGION"/>
    <property type="match status" value="1"/>
</dbReference>
<evidence type="ECO:0000256" key="4">
    <source>
        <dbReference type="ARBA" id="ARBA00022771"/>
    </source>
</evidence>
<dbReference type="GO" id="GO:0008270">
    <property type="term" value="F:zinc ion binding"/>
    <property type="evidence" value="ECO:0007669"/>
    <property type="project" value="UniProtKB-KW"/>
</dbReference>
<evidence type="ECO:0000256" key="2">
    <source>
        <dbReference type="ARBA" id="ARBA00022723"/>
    </source>
</evidence>
<dbReference type="PANTHER" id="PTHR44489:SF1">
    <property type="entry name" value="ZINC FINGER CCCH DOMAIN-CONTAINING PROTEIN 63"/>
    <property type="match status" value="1"/>
</dbReference>
<keyword evidence="10" id="KW-1185">Reference proteome</keyword>
<reference evidence="9 10" key="1">
    <citation type="journal article" date="2023" name="G3 (Bethesda)">
        <title>A chromosome-length genome assembly and annotation of blackberry (Rubus argutus, cv. 'Hillquist').</title>
        <authorList>
            <person name="Bruna T."/>
            <person name="Aryal R."/>
            <person name="Dudchenko O."/>
            <person name="Sargent D.J."/>
            <person name="Mead D."/>
            <person name="Buti M."/>
            <person name="Cavallini A."/>
            <person name="Hytonen T."/>
            <person name="Andres J."/>
            <person name="Pham M."/>
            <person name="Weisz D."/>
            <person name="Mascagni F."/>
            <person name="Usai G."/>
            <person name="Natali L."/>
            <person name="Bassil N."/>
            <person name="Fernandez G.E."/>
            <person name="Lomsadze A."/>
            <person name="Armour M."/>
            <person name="Olukolu B."/>
            <person name="Poorten T."/>
            <person name="Britton C."/>
            <person name="Davik J."/>
            <person name="Ashrafi H."/>
            <person name="Aiden E.L."/>
            <person name="Borodovsky M."/>
            <person name="Worthington M."/>
        </authorList>
    </citation>
    <scope>NUCLEOTIDE SEQUENCE [LARGE SCALE GENOMIC DNA]</scope>
    <source>
        <strain evidence="9">PI 553951</strain>
    </source>
</reference>
<dbReference type="InterPro" id="IPR015943">
    <property type="entry name" value="WD40/YVTN_repeat-like_dom_sf"/>
</dbReference>
<evidence type="ECO:0000256" key="6">
    <source>
        <dbReference type="PROSITE-ProRule" id="PRU00221"/>
    </source>
</evidence>
<evidence type="ECO:0000313" key="9">
    <source>
        <dbReference type="EMBL" id="KAK9927849.1"/>
    </source>
</evidence>
<name>A0AAW1WSR4_RUBAR</name>
<dbReference type="PROSITE" id="PS50103">
    <property type="entry name" value="ZF_C3H1"/>
    <property type="match status" value="1"/>
</dbReference>
<gene>
    <name evidence="9" type="ORF">M0R45_025015</name>
</gene>
<dbReference type="AlphaFoldDB" id="A0AAW1WSR4"/>
<dbReference type="InterPro" id="IPR001680">
    <property type="entry name" value="WD40_rpt"/>
</dbReference>
<keyword evidence="5 7" id="KW-0862">Zinc</keyword>
<comment type="caution">
    <text evidence="9">The sequence shown here is derived from an EMBL/GenBank/DDBJ whole genome shotgun (WGS) entry which is preliminary data.</text>
</comment>
<dbReference type="InterPro" id="IPR044715">
    <property type="entry name" value="WDR86-like"/>
</dbReference>
<evidence type="ECO:0000259" key="8">
    <source>
        <dbReference type="PROSITE" id="PS50103"/>
    </source>
</evidence>
<evidence type="ECO:0000256" key="3">
    <source>
        <dbReference type="ARBA" id="ARBA00022737"/>
    </source>
</evidence>
<keyword evidence="1 6" id="KW-0853">WD repeat</keyword>
<feature type="repeat" description="WD" evidence="6">
    <location>
        <begin position="77"/>
        <end position="118"/>
    </location>
</feature>
<evidence type="ECO:0000313" key="10">
    <source>
        <dbReference type="Proteomes" id="UP001457282"/>
    </source>
</evidence>
<keyword evidence="3" id="KW-0677">Repeat</keyword>
<dbReference type="SUPFAM" id="SSF50978">
    <property type="entry name" value="WD40 repeat-like"/>
    <property type="match status" value="1"/>
</dbReference>
<evidence type="ECO:0000256" key="1">
    <source>
        <dbReference type="ARBA" id="ARBA00022574"/>
    </source>
</evidence>
<dbReference type="SMART" id="SM00356">
    <property type="entry name" value="ZnF_C3H1"/>
    <property type="match status" value="1"/>
</dbReference>
<dbReference type="Proteomes" id="UP001457282">
    <property type="component" value="Unassembled WGS sequence"/>
</dbReference>
<keyword evidence="2 7" id="KW-0479">Metal-binding</keyword>
<dbReference type="PRINTS" id="PR00320">
    <property type="entry name" value="GPROTEINBRPT"/>
</dbReference>
<evidence type="ECO:0000256" key="7">
    <source>
        <dbReference type="PROSITE-ProRule" id="PRU00723"/>
    </source>
</evidence>
<feature type="zinc finger region" description="C3H1-type" evidence="7">
    <location>
        <begin position="38"/>
        <end position="66"/>
    </location>
</feature>
<dbReference type="InterPro" id="IPR041367">
    <property type="entry name" value="Znf-CCCH_4"/>
</dbReference>
<proteinExistence type="predicted"/>
<dbReference type="InterPro" id="IPR036322">
    <property type="entry name" value="WD40_repeat_dom_sf"/>
</dbReference>
<dbReference type="Pfam" id="PF00400">
    <property type="entry name" value="WD40"/>
    <property type="match status" value="3"/>
</dbReference>
<dbReference type="PANTHER" id="PTHR44489">
    <property type="match status" value="1"/>
</dbReference>
<feature type="domain" description="C3H1-type" evidence="8">
    <location>
        <begin position="38"/>
        <end position="66"/>
    </location>
</feature>